<sequence>NVKEFLEYLKKSANNGDSKALYNLGDLYVRGKLGVRRDEKKGIEYLRLSALKGHTKSISVLKELGVEI</sequence>
<evidence type="ECO:0000313" key="1">
    <source>
        <dbReference type="EMBL" id="CAG8667345.1"/>
    </source>
</evidence>
<protein>
    <submittedName>
        <fullName evidence="2">15037_t:CDS:1</fullName>
    </submittedName>
    <submittedName>
        <fullName evidence="1">6443_t:CDS:1</fullName>
    </submittedName>
</protein>
<gene>
    <name evidence="1" type="ORF">AMORRO_LOCUS10679</name>
    <name evidence="2" type="ORF">AMORRO_LOCUS10686</name>
</gene>
<dbReference type="EMBL" id="CAJVPV010012115">
    <property type="protein sequence ID" value="CAG8667557.1"/>
    <property type="molecule type" value="Genomic_DNA"/>
</dbReference>
<dbReference type="EMBL" id="CAJVPV010012080">
    <property type="protein sequence ID" value="CAG8667345.1"/>
    <property type="molecule type" value="Genomic_DNA"/>
</dbReference>
<dbReference type="InterPro" id="IPR006597">
    <property type="entry name" value="Sel1-like"/>
</dbReference>
<evidence type="ECO:0000313" key="2">
    <source>
        <dbReference type="EMBL" id="CAG8667557.1"/>
    </source>
</evidence>
<evidence type="ECO:0000313" key="3">
    <source>
        <dbReference type="Proteomes" id="UP000789342"/>
    </source>
</evidence>
<name>A0A9N9ED84_9GLOM</name>
<dbReference type="OrthoDB" id="2384430at2759"/>
<accession>A0A9N9ED84</accession>
<dbReference type="Proteomes" id="UP000789342">
    <property type="component" value="Unassembled WGS sequence"/>
</dbReference>
<comment type="caution">
    <text evidence="1">The sequence shown here is derived from an EMBL/GenBank/DDBJ whole genome shotgun (WGS) entry which is preliminary data.</text>
</comment>
<dbReference type="SMART" id="SM00671">
    <property type="entry name" value="SEL1"/>
    <property type="match status" value="1"/>
</dbReference>
<dbReference type="SUPFAM" id="SSF81901">
    <property type="entry name" value="HCP-like"/>
    <property type="match status" value="1"/>
</dbReference>
<proteinExistence type="predicted"/>
<dbReference type="Pfam" id="PF08238">
    <property type="entry name" value="Sel1"/>
    <property type="match status" value="2"/>
</dbReference>
<dbReference type="AlphaFoldDB" id="A0A9N9ED84"/>
<feature type="non-terminal residue" evidence="1">
    <location>
        <position position="1"/>
    </location>
</feature>
<dbReference type="Gene3D" id="1.25.40.10">
    <property type="entry name" value="Tetratricopeptide repeat domain"/>
    <property type="match status" value="1"/>
</dbReference>
<reference evidence="1" key="1">
    <citation type="submission" date="2021-06" db="EMBL/GenBank/DDBJ databases">
        <authorList>
            <person name="Kallberg Y."/>
            <person name="Tangrot J."/>
            <person name="Rosling A."/>
        </authorList>
    </citation>
    <scope>NUCLEOTIDE SEQUENCE</scope>
    <source>
        <strain evidence="1">CL551</strain>
    </source>
</reference>
<keyword evidence="3" id="KW-1185">Reference proteome</keyword>
<dbReference type="InterPro" id="IPR011990">
    <property type="entry name" value="TPR-like_helical_dom_sf"/>
</dbReference>
<organism evidence="1 3">
    <name type="scientific">Acaulospora morrowiae</name>
    <dbReference type="NCBI Taxonomy" id="94023"/>
    <lineage>
        <taxon>Eukaryota</taxon>
        <taxon>Fungi</taxon>
        <taxon>Fungi incertae sedis</taxon>
        <taxon>Mucoromycota</taxon>
        <taxon>Glomeromycotina</taxon>
        <taxon>Glomeromycetes</taxon>
        <taxon>Diversisporales</taxon>
        <taxon>Acaulosporaceae</taxon>
        <taxon>Acaulospora</taxon>
    </lineage>
</organism>